<organism evidence="1 2">
    <name type="scientific">Fusobacterium animalis</name>
    <dbReference type="NCBI Taxonomy" id="76859"/>
    <lineage>
        <taxon>Bacteria</taxon>
        <taxon>Fusobacteriati</taxon>
        <taxon>Fusobacteriota</taxon>
        <taxon>Fusobacteriia</taxon>
        <taxon>Fusobacteriales</taxon>
        <taxon>Fusobacteriaceae</taxon>
        <taxon>Fusobacterium</taxon>
    </lineage>
</organism>
<proteinExistence type="predicted"/>
<gene>
    <name evidence="1" type="ORF">CI114_02795</name>
</gene>
<protein>
    <submittedName>
        <fullName evidence="1">Uncharacterized protein</fullName>
    </submittedName>
</protein>
<accession>A0A2G9FMB2</accession>
<name>A0A2G9FMB2_9FUSO</name>
<dbReference type="AlphaFoldDB" id="A0A2G9FMB2"/>
<dbReference type="RefSeq" id="WP_158410121.1">
    <property type="nucleotide sequence ID" value="NZ_CP056023.1"/>
</dbReference>
<evidence type="ECO:0000313" key="1">
    <source>
        <dbReference type="EMBL" id="PIM93101.1"/>
    </source>
</evidence>
<sequence length="92" mass="10438">MMTQEIIKIVGIEVKMPYHDEAYIVGEKPEGHISGIVRNAGIVEDIRLAEDDDSIQERDVIYIKMEKNGIILELSTSQPGLRIIWSDENVEV</sequence>
<evidence type="ECO:0000313" key="2">
    <source>
        <dbReference type="Proteomes" id="UP000230719"/>
    </source>
</evidence>
<reference evidence="1 2" key="1">
    <citation type="submission" date="2017-08" db="EMBL/GenBank/DDBJ databases">
        <title>Analysis of Fusobacterium persistence and antibiotic response in human colorectal.</title>
        <authorList>
            <person name="Bullman S."/>
        </authorList>
    </citation>
    <scope>NUCLEOTIDE SEQUENCE [LARGE SCALE GENOMIC DNA]</scope>
    <source>
        <strain evidence="1 2">P2_CP</strain>
    </source>
</reference>
<dbReference type="Proteomes" id="UP000230719">
    <property type="component" value="Unassembled WGS sequence"/>
</dbReference>
<comment type="caution">
    <text evidence="1">The sequence shown here is derived from an EMBL/GenBank/DDBJ whole genome shotgun (WGS) entry which is preliminary data.</text>
</comment>
<dbReference type="EMBL" id="NPND01000005">
    <property type="protein sequence ID" value="PIM93101.1"/>
    <property type="molecule type" value="Genomic_DNA"/>
</dbReference>